<accession>A0A8H3RG26</accession>
<evidence type="ECO:0000256" key="1">
    <source>
        <dbReference type="SAM" id="MobiDB-lite"/>
    </source>
</evidence>
<sequence length="92" mass="10163">MKSQTLKFTVKEPKPQTKKESEVPSKRMNSNSGPNVLVEKAKLPKEEENPAVSENNESSPKVNDKAIRRFKIGQIVDSTAAVKDLAVTKQAI</sequence>
<evidence type="ECO:0000313" key="3">
    <source>
        <dbReference type="Proteomes" id="UP000465221"/>
    </source>
</evidence>
<name>A0A8H3RG26_9EURO</name>
<dbReference type="Proteomes" id="UP000465221">
    <property type="component" value="Unassembled WGS sequence"/>
</dbReference>
<feature type="compositionally biased region" description="Polar residues" evidence="1">
    <location>
        <begin position="52"/>
        <end position="61"/>
    </location>
</feature>
<reference evidence="2 3" key="1">
    <citation type="submission" date="2020-01" db="EMBL/GenBank/DDBJ databases">
        <title>Draft genome sequence of Aspergillus udagawae IFM 46972.</title>
        <authorList>
            <person name="Takahashi H."/>
            <person name="Yaguchi T."/>
        </authorList>
    </citation>
    <scope>NUCLEOTIDE SEQUENCE [LARGE SCALE GENOMIC DNA]</scope>
    <source>
        <strain evidence="2 3">IFM 46972</strain>
    </source>
</reference>
<comment type="caution">
    <text evidence="2">The sequence shown here is derived from an EMBL/GenBank/DDBJ whole genome shotgun (WGS) entry which is preliminary data.</text>
</comment>
<protein>
    <submittedName>
        <fullName evidence="2">Uncharacterized protein</fullName>
    </submittedName>
</protein>
<gene>
    <name evidence="2" type="ORF">IFM46972_00166</name>
</gene>
<organism evidence="2 3">
    <name type="scientific">Aspergillus udagawae</name>
    <dbReference type="NCBI Taxonomy" id="91492"/>
    <lineage>
        <taxon>Eukaryota</taxon>
        <taxon>Fungi</taxon>
        <taxon>Dikarya</taxon>
        <taxon>Ascomycota</taxon>
        <taxon>Pezizomycotina</taxon>
        <taxon>Eurotiomycetes</taxon>
        <taxon>Eurotiomycetidae</taxon>
        <taxon>Eurotiales</taxon>
        <taxon>Aspergillaceae</taxon>
        <taxon>Aspergillus</taxon>
        <taxon>Aspergillus subgen. Fumigati</taxon>
    </lineage>
</organism>
<dbReference type="AlphaFoldDB" id="A0A8H3RG26"/>
<feature type="compositionally biased region" description="Basic and acidic residues" evidence="1">
    <location>
        <begin position="39"/>
        <end position="48"/>
    </location>
</feature>
<proteinExistence type="predicted"/>
<feature type="compositionally biased region" description="Basic and acidic residues" evidence="1">
    <location>
        <begin position="9"/>
        <end position="25"/>
    </location>
</feature>
<feature type="region of interest" description="Disordered" evidence="1">
    <location>
        <begin position="1"/>
        <end position="64"/>
    </location>
</feature>
<evidence type="ECO:0000313" key="2">
    <source>
        <dbReference type="EMBL" id="GFF22175.1"/>
    </source>
</evidence>
<dbReference type="EMBL" id="BLKC01000001">
    <property type="protein sequence ID" value="GFF22175.1"/>
    <property type="molecule type" value="Genomic_DNA"/>
</dbReference>